<evidence type="ECO:0000313" key="3">
    <source>
        <dbReference type="Proteomes" id="UP000193100"/>
    </source>
</evidence>
<evidence type="ECO:0000256" key="1">
    <source>
        <dbReference type="SAM" id="SignalP"/>
    </source>
</evidence>
<proteinExistence type="predicted"/>
<organism evidence="2 3">
    <name type="scientific">Marinobacter salarius</name>
    <dbReference type="NCBI Taxonomy" id="1420917"/>
    <lineage>
        <taxon>Bacteria</taxon>
        <taxon>Pseudomonadati</taxon>
        <taxon>Pseudomonadota</taxon>
        <taxon>Gammaproteobacteria</taxon>
        <taxon>Pseudomonadales</taxon>
        <taxon>Marinobacteraceae</taxon>
        <taxon>Marinobacter</taxon>
    </lineage>
</organism>
<evidence type="ECO:0000313" key="2">
    <source>
        <dbReference type="EMBL" id="ARM84828.1"/>
    </source>
</evidence>
<keyword evidence="1" id="KW-0732">Signal</keyword>
<gene>
    <name evidence="2" type="ORF">MARSALSMR5_02777</name>
</gene>
<dbReference type="EMBL" id="CP020931">
    <property type="protein sequence ID" value="ARM84828.1"/>
    <property type="molecule type" value="Genomic_DNA"/>
</dbReference>
<name>A0A1W6KBL7_9GAMM</name>
<dbReference type="AlphaFoldDB" id="A0A1W6KBL7"/>
<sequence>MKNILLFTATIALSTYTFAGNMSSDEDMKATHDQSKDKRSFENILNNDEMKRLHKQMTRYGMSEPGFEARLEMTTTDKGRAYHRALEEAEKNTAG</sequence>
<protein>
    <submittedName>
        <fullName evidence="2">Uncharacterized protein</fullName>
    </submittedName>
</protein>
<accession>A0A1W6KBL7</accession>
<reference evidence="2 3" key="1">
    <citation type="submission" date="2017-04" db="EMBL/GenBank/DDBJ databases">
        <title>Genome Sequence of Marinobacter salarius strain SMR5 Isolated from a culture of the Diatom Skeletonema marinoi.</title>
        <authorList>
            <person name="Topel M."/>
            <person name="Pinder M.I.M."/>
            <person name="Johansson O.N."/>
            <person name="Kourtchenko O."/>
            <person name="Godhe A."/>
            <person name="Clarke A.K."/>
        </authorList>
    </citation>
    <scope>NUCLEOTIDE SEQUENCE [LARGE SCALE GENOMIC DNA]</scope>
    <source>
        <strain evidence="2 3">SMR5</strain>
    </source>
</reference>
<dbReference type="RefSeq" id="WP_085681298.1">
    <property type="nucleotide sequence ID" value="NZ_CP020931.1"/>
</dbReference>
<feature type="chain" id="PRO_5013139849" evidence="1">
    <location>
        <begin position="20"/>
        <end position="95"/>
    </location>
</feature>
<dbReference type="GeneID" id="77256710"/>
<dbReference type="Proteomes" id="UP000193100">
    <property type="component" value="Chromosome"/>
</dbReference>
<feature type="signal peptide" evidence="1">
    <location>
        <begin position="1"/>
        <end position="19"/>
    </location>
</feature>